<dbReference type="GO" id="GO:0043531">
    <property type="term" value="F:ADP binding"/>
    <property type="evidence" value="ECO:0007669"/>
    <property type="project" value="InterPro"/>
</dbReference>
<dbReference type="Pfam" id="PF00931">
    <property type="entry name" value="NB-ARC"/>
    <property type="match status" value="1"/>
</dbReference>
<evidence type="ECO:0000313" key="3">
    <source>
        <dbReference type="Proteomes" id="UP001141806"/>
    </source>
</evidence>
<gene>
    <name evidence="2" type="ORF">NE237_016310</name>
</gene>
<organism evidence="2 3">
    <name type="scientific">Protea cynaroides</name>
    <dbReference type="NCBI Taxonomy" id="273540"/>
    <lineage>
        <taxon>Eukaryota</taxon>
        <taxon>Viridiplantae</taxon>
        <taxon>Streptophyta</taxon>
        <taxon>Embryophyta</taxon>
        <taxon>Tracheophyta</taxon>
        <taxon>Spermatophyta</taxon>
        <taxon>Magnoliopsida</taxon>
        <taxon>Proteales</taxon>
        <taxon>Proteaceae</taxon>
        <taxon>Protea</taxon>
    </lineage>
</organism>
<dbReference type="Gene3D" id="3.40.50.300">
    <property type="entry name" value="P-loop containing nucleotide triphosphate hydrolases"/>
    <property type="match status" value="1"/>
</dbReference>
<dbReference type="Pfam" id="PF01582">
    <property type="entry name" value="TIR"/>
    <property type="match status" value="2"/>
</dbReference>
<dbReference type="PROSITE" id="PS50104">
    <property type="entry name" value="TIR"/>
    <property type="match status" value="2"/>
</dbReference>
<dbReference type="Gene3D" id="3.40.50.10140">
    <property type="entry name" value="Toll/interleukin-1 receptor homology (TIR) domain"/>
    <property type="match status" value="2"/>
</dbReference>
<proteinExistence type="predicted"/>
<dbReference type="SMART" id="SM00255">
    <property type="entry name" value="TIR"/>
    <property type="match status" value="2"/>
</dbReference>
<feature type="domain" description="TIR" evidence="1">
    <location>
        <begin position="181"/>
        <end position="314"/>
    </location>
</feature>
<dbReference type="InterPro" id="IPR035897">
    <property type="entry name" value="Toll_tir_struct_dom_sf"/>
</dbReference>
<evidence type="ECO:0000259" key="1">
    <source>
        <dbReference type="PROSITE" id="PS50104"/>
    </source>
</evidence>
<protein>
    <recommendedName>
        <fullName evidence="1">TIR domain-containing protein</fullName>
    </recommendedName>
</protein>
<dbReference type="GO" id="GO:0006952">
    <property type="term" value="P:defense response"/>
    <property type="evidence" value="ECO:0007669"/>
    <property type="project" value="InterPro"/>
</dbReference>
<dbReference type="InterPro" id="IPR027417">
    <property type="entry name" value="P-loop_NTPase"/>
</dbReference>
<dbReference type="SUPFAM" id="SSF52540">
    <property type="entry name" value="P-loop containing nucleoside triphosphate hydrolases"/>
    <property type="match status" value="1"/>
</dbReference>
<reference evidence="2" key="1">
    <citation type="journal article" date="2023" name="Plant J.">
        <title>The genome of the king protea, Protea cynaroides.</title>
        <authorList>
            <person name="Chang J."/>
            <person name="Duong T.A."/>
            <person name="Schoeman C."/>
            <person name="Ma X."/>
            <person name="Roodt D."/>
            <person name="Barker N."/>
            <person name="Li Z."/>
            <person name="Van de Peer Y."/>
            <person name="Mizrachi E."/>
        </authorList>
    </citation>
    <scope>NUCLEOTIDE SEQUENCE</scope>
    <source>
        <tissue evidence="2">Young leaves</tissue>
    </source>
</reference>
<dbReference type="PANTHER" id="PTHR11017">
    <property type="entry name" value="LEUCINE-RICH REPEAT-CONTAINING PROTEIN"/>
    <property type="match status" value="1"/>
</dbReference>
<dbReference type="AlphaFoldDB" id="A0A9Q0GLG8"/>
<dbReference type="PRINTS" id="PR00364">
    <property type="entry name" value="DISEASERSIST"/>
</dbReference>
<dbReference type="InterPro" id="IPR044974">
    <property type="entry name" value="Disease_R_plants"/>
</dbReference>
<comment type="caution">
    <text evidence="2">The sequence shown here is derived from an EMBL/GenBank/DDBJ whole genome shotgun (WGS) entry which is preliminary data.</text>
</comment>
<dbReference type="InterPro" id="IPR002182">
    <property type="entry name" value="NB-ARC"/>
</dbReference>
<dbReference type="SUPFAM" id="SSF52200">
    <property type="entry name" value="Toll/Interleukin receptor TIR domain"/>
    <property type="match status" value="2"/>
</dbReference>
<dbReference type="Proteomes" id="UP001141806">
    <property type="component" value="Unassembled WGS sequence"/>
</dbReference>
<dbReference type="PANTHER" id="PTHR11017:SF385">
    <property type="entry name" value="DISEASE RESISTANCE PROTEIN (TIR-NBS-LRR CLASS)-RELATED"/>
    <property type="match status" value="1"/>
</dbReference>
<dbReference type="Gene3D" id="1.10.8.430">
    <property type="entry name" value="Helical domain of apoptotic protease-activating factors"/>
    <property type="match status" value="1"/>
</dbReference>
<feature type="domain" description="TIR" evidence="1">
    <location>
        <begin position="8"/>
        <end position="173"/>
    </location>
</feature>
<accession>A0A9Q0GLG8</accession>
<dbReference type="EMBL" id="JAMYWD010001176">
    <property type="protein sequence ID" value="KAJ4943986.1"/>
    <property type="molecule type" value="Genomic_DNA"/>
</dbReference>
<dbReference type="InterPro" id="IPR042197">
    <property type="entry name" value="Apaf_helical"/>
</dbReference>
<evidence type="ECO:0000313" key="2">
    <source>
        <dbReference type="EMBL" id="KAJ4943986.1"/>
    </source>
</evidence>
<sequence>MAAHDVSYKYDVFISHRWEDTGNSFTSFLYSALTRNGILAFINKENLPMAGEMPPNLLQIVRSSKISIPIISRGYAESECCLRELAEMVECYKSKSQIILPIFFDVEPRDVRLQMGIFAESFEKHKGNDEQTLKRWKNALTLVGEIMGYQLKDVDGNISKLVHLVVDWALTQLSSIHSNDGRGKVLISYRRKDTGNSFTSFLHRALEREGIHVIMNLSSREKLPNFSQTIRSSKILITVISKGYAESEWCLEELADMVECFESEGQKILPIFFNVSPKDVKKQTGIFEASFEKHSKRNDEQTLNRWKDALSVVGGMSGFELKEVDGDQSMLVDLVVGWALTKLNSPVERKIYVGLSAHVERMEELLNVGSNDVEIVGICGMNGIGKTTIAKALYNGHFQNFRSSCFLGNIGEEASKGLEYLQKQLLESISKREIGLITSVNQGKILIQQALLGLKVLLILDGVDSKNQLNAFPIDSFGPGSKIIITSGSESILQLAKINEAKIYRPQVLDPPQSLQLFSRHAFSMDRPPEDYLQLCYEVLQLTGGLPSSLERLGSFLYKKDKEEWQVTLQRWRHLSRSQIDQELKIWYDNPEDSEKKSMSPYKRRRPT</sequence>
<dbReference type="InterPro" id="IPR000157">
    <property type="entry name" value="TIR_dom"/>
</dbReference>
<dbReference type="GO" id="GO:0007165">
    <property type="term" value="P:signal transduction"/>
    <property type="evidence" value="ECO:0007669"/>
    <property type="project" value="InterPro"/>
</dbReference>
<name>A0A9Q0GLG8_9MAGN</name>
<dbReference type="OrthoDB" id="6160824at2759"/>
<keyword evidence="3" id="KW-1185">Reference proteome</keyword>